<dbReference type="InterPro" id="IPR036388">
    <property type="entry name" value="WH-like_DNA-bd_sf"/>
</dbReference>
<dbReference type="Gene3D" id="1.10.10.10">
    <property type="entry name" value="Winged helix-like DNA-binding domain superfamily/Winged helix DNA-binding domain"/>
    <property type="match status" value="1"/>
</dbReference>
<evidence type="ECO:0000259" key="6">
    <source>
        <dbReference type="Pfam" id="PF08281"/>
    </source>
</evidence>
<reference evidence="7 8" key="1">
    <citation type="submission" date="2019-03" db="EMBL/GenBank/DDBJ databases">
        <title>Deep-cultivation of Planctomycetes and their phenomic and genomic characterization uncovers novel biology.</title>
        <authorList>
            <person name="Wiegand S."/>
            <person name="Jogler M."/>
            <person name="Boedeker C."/>
            <person name="Pinto D."/>
            <person name="Vollmers J."/>
            <person name="Rivas-Marin E."/>
            <person name="Kohn T."/>
            <person name="Peeters S.H."/>
            <person name="Heuer A."/>
            <person name="Rast P."/>
            <person name="Oberbeckmann S."/>
            <person name="Bunk B."/>
            <person name="Jeske O."/>
            <person name="Meyerdierks A."/>
            <person name="Storesund J.E."/>
            <person name="Kallscheuer N."/>
            <person name="Luecker S."/>
            <person name="Lage O.M."/>
            <person name="Pohl T."/>
            <person name="Merkel B.J."/>
            <person name="Hornburger P."/>
            <person name="Mueller R.-W."/>
            <person name="Bruemmer F."/>
            <person name="Labrenz M."/>
            <person name="Spormann A.M."/>
            <person name="Op den Camp H."/>
            <person name="Overmann J."/>
            <person name="Amann R."/>
            <person name="Jetten M.S.M."/>
            <person name="Mascher T."/>
            <person name="Medema M.H."/>
            <person name="Devos D.P."/>
            <person name="Kaster A.-K."/>
            <person name="Ovreas L."/>
            <person name="Rohde M."/>
            <person name="Galperin M.Y."/>
            <person name="Jogler C."/>
        </authorList>
    </citation>
    <scope>NUCLEOTIDE SEQUENCE [LARGE SCALE GENOMIC DNA]</scope>
    <source>
        <strain evidence="7 8">Enr13</strain>
    </source>
</reference>
<dbReference type="GO" id="GO:0003677">
    <property type="term" value="F:DNA binding"/>
    <property type="evidence" value="ECO:0007669"/>
    <property type="project" value="InterPro"/>
</dbReference>
<dbReference type="KEGG" id="snep:Enr13x_76150"/>
<keyword evidence="8" id="KW-1185">Reference proteome</keyword>
<evidence type="ECO:0000256" key="1">
    <source>
        <dbReference type="ARBA" id="ARBA00010641"/>
    </source>
</evidence>
<dbReference type="NCBIfam" id="TIGR02937">
    <property type="entry name" value="sigma70-ECF"/>
    <property type="match status" value="1"/>
</dbReference>
<dbReference type="PANTHER" id="PTHR43133">
    <property type="entry name" value="RNA POLYMERASE ECF-TYPE SIGMA FACTO"/>
    <property type="match status" value="1"/>
</dbReference>
<protein>
    <submittedName>
        <fullName evidence="7">ECF RNA polymerase sigma-E factor</fullName>
    </submittedName>
</protein>
<evidence type="ECO:0000313" key="8">
    <source>
        <dbReference type="Proteomes" id="UP000319004"/>
    </source>
</evidence>
<dbReference type="InterPro" id="IPR013325">
    <property type="entry name" value="RNA_pol_sigma_r2"/>
</dbReference>
<dbReference type="Gene3D" id="1.10.1740.10">
    <property type="match status" value="1"/>
</dbReference>
<feature type="domain" description="RNA polymerase sigma factor 70 region 4 type 2" evidence="6">
    <location>
        <begin position="186"/>
        <end position="238"/>
    </location>
</feature>
<evidence type="ECO:0000256" key="2">
    <source>
        <dbReference type="ARBA" id="ARBA00023015"/>
    </source>
</evidence>
<sequence>MGERPGWHGREDRLEAYPTRKTGVTPFPGTPETIEQQRLPTRTGIGSGDGKSSELSVVDADLIDDLLGGSGDAWEMLIDRYGALVRSRVADVAAAFQRRRDWSTIDDVTAEVFATLLARDAAALRAFRNQSSLATYLAVIATRVARRMIAKLVRHSHGQTDSLDGLDGGPSAVDPESLLIDREERDRLLTLVDRLPQRQKDLVVAFYREQQTYAEISHRFDIPIGSIGTTLRRAEERLRQWIDDETE</sequence>
<dbReference type="InterPro" id="IPR013249">
    <property type="entry name" value="RNA_pol_sigma70_r4_t2"/>
</dbReference>
<dbReference type="SUPFAM" id="SSF88946">
    <property type="entry name" value="Sigma2 domain of RNA polymerase sigma factors"/>
    <property type="match status" value="1"/>
</dbReference>
<dbReference type="AlphaFoldDB" id="A0A518I3Q4"/>
<dbReference type="Proteomes" id="UP000319004">
    <property type="component" value="Chromosome"/>
</dbReference>
<evidence type="ECO:0000256" key="3">
    <source>
        <dbReference type="ARBA" id="ARBA00023082"/>
    </source>
</evidence>
<name>A0A518I3Q4_9BACT</name>
<comment type="similarity">
    <text evidence="1">Belongs to the sigma-70 factor family. ECF subfamily.</text>
</comment>
<dbReference type="EMBL" id="CP037423">
    <property type="protein sequence ID" value="QDV47704.1"/>
    <property type="molecule type" value="Genomic_DNA"/>
</dbReference>
<keyword evidence="2" id="KW-0805">Transcription regulation</keyword>
<dbReference type="InterPro" id="IPR039425">
    <property type="entry name" value="RNA_pol_sigma-70-like"/>
</dbReference>
<keyword evidence="4" id="KW-0804">Transcription</keyword>
<dbReference type="OrthoDB" id="265863at2"/>
<gene>
    <name evidence="7" type="primary">rpoE_13</name>
    <name evidence="7" type="ORF">Enr13x_76150</name>
</gene>
<feature type="region of interest" description="Disordered" evidence="5">
    <location>
        <begin position="1"/>
        <end position="53"/>
    </location>
</feature>
<dbReference type="Pfam" id="PF08281">
    <property type="entry name" value="Sigma70_r4_2"/>
    <property type="match status" value="1"/>
</dbReference>
<evidence type="ECO:0000313" key="7">
    <source>
        <dbReference type="EMBL" id="QDV47704.1"/>
    </source>
</evidence>
<organism evidence="7 8">
    <name type="scientific">Stieleria neptunia</name>
    <dbReference type="NCBI Taxonomy" id="2527979"/>
    <lineage>
        <taxon>Bacteria</taxon>
        <taxon>Pseudomonadati</taxon>
        <taxon>Planctomycetota</taxon>
        <taxon>Planctomycetia</taxon>
        <taxon>Pirellulales</taxon>
        <taxon>Pirellulaceae</taxon>
        <taxon>Stieleria</taxon>
    </lineage>
</organism>
<evidence type="ECO:0000256" key="4">
    <source>
        <dbReference type="ARBA" id="ARBA00023163"/>
    </source>
</evidence>
<keyword evidence="3" id="KW-0731">Sigma factor</keyword>
<evidence type="ECO:0000256" key="5">
    <source>
        <dbReference type="SAM" id="MobiDB-lite"/>
    </source>
</evidence>
<dbReference type="InterPro" id="IPR013324">
    <property type="entry name" value="RNA_pol_sigma_r3/r4-like"/>
</dbReference>
<dbReference type="SUPFAM" id="SSF88659">
    <property type="entry name" value="Sigma3 and sigma4 domains of RNA polymerase sigma factors"/>
    <property type="match status" value="1"/>
</dbReference>
<feature type="compositionally biased region" description="Basic and acidic residues" evidence="5">
    <location>
        <begin position="1"/>
        <end position="15"/>
    </location>
</feature>
<dbReference type="GO" id="GO:0016987">
    <property type="term" value="F:sigma factor activity"/>
    <property type="evidence" value="ECO:0007669"/>
    <property type="project" value="UniProtKB-KW"/>
</dbReference>
<dbReference type="CDD" id="cd06171">
    <property type="entry name" value="Sigma70_r4"/>
    <property type="match status" value="1"/>
</dbReference>
<dbReference type="RefSeq" id="WP_145391778.1">
    <property type="nucleotide sequence ID" value="NZ_CP037423.1"/>
</dbReference>
<accession>A0A518I3Q4</accession>
<dbReference type="PANTHER" id="PTHR43133:SF51">
    <property type="entry name" value="RNA POLYMERASE SIGMA FACTOR"/>
    <property type="match status" value="1"/>
</dbReference>
<dbReference type="GO" id="GO:0006352">
    <property type="term" value="P:DNA-templated transcription initiation"/>
    <property type="evidence" value="ECO:0007669"/>
    <property type="project" value="InterPro"/>
</dbReference>
<dbReference type="InterPro" id="IPR014284">
    <property type="entry name" value="RNA_pol_sigma-70_dom"/>
</dbReference>
<proteinExistence type="inferred from homology"/>